<name>A0A4Y8WG82_9VIBR</name>
<evidence type="ECO:0000313" key="6">
    <source>
        <dbReference type="EMBL" id="TFH91338.1"/>
    </source>
</evidence>
<dbReference type="RefSeq" id="WP_134835657.1">
    <property type="nucleotide sequence ID" value="NZ_SATR01000016.1"/>
</dbReference>
<dbReference type="SUPFAM" id="SSF53850">
    <property type="entry name" value="Periplasmic binding protein-like II"/>
    <property type="match status" value="1"/>
</dbReference>
<dbReference type="GO" id="GO:0006351">
    <property type="term" value="P:DNA-templated transcription"/>
    <property type="evidence" value="ECO:0007669"/>
    <property type="project" value="TreeGrafter"/>
</dbReference>
<dbReference type="InterPro" id="IPR000847">
    <property type="entry name" value="LysR_HTH_N"/>
</dbReference>
<feature type="domain" description="HTH lysR-type" evidence="5">
    <location>
        <begin position="14"/>
        <end position="63"/>
    </location>
</feature>
<gene>
    <name evidence="6" type="ORF">ELS82_11835</name>
</gene>
<dbReference type="PANTHER" id="PTHR30537:SF5">
    <property type="entry name" value="HTH-TYPE TRANSCRIPTIONAL ACTIVATOR TTDR-RELATED"/>
    <property type="match status" value="1"/>
</dbReference>
<evidence type="ECO:0000256" key="2">
    <source>
        <dbReference type="ARBA" id="ARBA00023015"/>
    </source>
</evidence>
<dbReference type="Pfam" id="PF03466">
    <property type="entry name" value="LysR_substrate"/>
    <property type="match status" value="1"/>
</dbReference>
<evidence type="ECO:0000256" key="3">
    <source>
        <dbReference type="ARBA" id="ARBA00023125"/>
    </source>
</evidence>
<accession>A0A4Y8WG82</accession>
<dbReference type="InterPro" id="IPR058163">
    <property type="entry name" value="LysR-type_TF_proteobact-type"/>
</dbReference>
<dbReference type="Proteomes" id="UP000297753">
    <property type="component" value="Unassembled WGS sequence"/>
</dbReference>
<keyword evidence="2" id="KW-0805">Transcription regulation</keyword>
<dbReference type="AlphaFoldDB" id="A0A4Y8WG82"/>
<dbReference type="CDD" id="cd08422">
    <property type="entry name" value="PBP2_CrgA_like"/>
    <property type="match status" value="1"/>
</dbReference>
<evidence type="ECO:0000313" key="7">
    <source>
        <dbReference type="Proteomes" id="UP000297753"/>
    </source>
</evidence>
<keyword evidence="3" id="KW-0238">DNA-binding</keyword>
<keyword evidence="4" id="KW-0804">Transcription</keyword>
<dbReference type="InterPro" id="IPR036390">
    <property type="entry name" value="WH_DNA-bd_sf"/>
</dbReference>
<evidence type="ECO:0000259" key="5">
    <source>
        <dbReference type="PROSITE" id="PS50931"/>
    </source>
</evidence>
<dbReference type="InterPro" id="IPR005119">
    <property type="entry name" value="LysR_subst-bd"/>
</dbReference>
<evidence type="ECO:0000256" key="1">
    <source>
        <dbReference type="ARBA" id="ARBA00009437"/>
    </source>
</evidence>
<dbReference type="GO" id="GO:0043565">
    <property type="term" value="F:sequence-specific DNA binding"/>
    <property type="evidence" value="ECO:0007669"/>
    <property type="project" value="TreeGrafter"/>
</dbReference>
<sequence>MHKMHKRFERYALFSEVAKQLSFSKAAESLGISRSYLSSQINQLEQELATSLLIRSTRSVRLTAAGEKILAKMHGINASILELEKELDHTKSEVSGLLRITAPTIFSHRFLVDICHQFQQLHPDIEFDLDIGYNRQDLANSHFDLAIRATTAPPDNMVAKKLMPYQHICCASPDYLARKGTPLTPSDLIEHNCMSDPNLRQWQFSKQGKSEQVSTHGDMLISDNQLLLSAAEKGKGIIKMPCYLVQPALDNGSLVQLLQGYVIAESAIYLIYPPQLRSSAKLSAFTDFMQLWFENRA</sequence>
<dbReference type="InterPro" id="IPR036388">
    <property type="entry name" value="WH-like_DNA-bd_sf"/>
</dbReference>
<keyword evidence="7" id="KW-1185">Reference proteome</keyword>
<comment type="caution">
    <text evidence="6">The sequence shown here is derived from an EMBL/GenBank/DDBJ whole genome shotgun (WGS) entry which is preliminary data.</text>
</comment>
<comment type="similarity">
    <text evidence="1">Belongs to the LysR transcriptional regulatory family.</text>
</comment>
<dbReference type="PROSITE" id="PS50931">
    <property type="entry name" value="HTH_LYSR"/>
    <property type="match status" value="1"/>
</dbReference>
<dbReference type="FunFam" id="1.10.10.10:FF:000001">
    <property type="entry name" value="LysR family transcriptional regulator"/>
    <property type="match status" value="1"/>
</dbReference>
<reference evidence="6 7" key="1">
    <citation type="submission" date="2019-01" db="EMBL/GenBank/DDBJ databases">
        <title>Vibrio BEI176 sp. nov, a marine bacterium isolated from China: eastern marignal seas.</title>
        <authorList>
            <person name="Li B."/>
        </authorList>
    </citation>
    <scope>NUCLEOTIDE SEQUENCE [LARGE SCALE GENOMIC DNA]</scope>
    <source>
        <strain evidence="6 7">BEI176</strain>
    </source>
</reference>
<dbReference type="GO" id="GO:0003700">
    <property type="term" value="F:DNA-binding transcription factor activity"/>
    <property type="evidence" value="ECO:0007669"/>
    <property type="project" value="InterPro"/>
</dbReference>
<dbReference type="OrthoDB" id="9786526at2"/>
<dbReference type="PRINTS" id="PR00039">
    <property type="entry name" value="HTHLYSR"/>
</dbReference>
<dbReference type="PANTHER" id="PTHR30537">
    <property type="entry name" value="HTH-TYPE TRANSCRIPTIONAL REGULATOR"/>
    <property type="match status" value="1"/>
</dbReference>
<dbReference type="SUPFAM" id="SSF46785">
    <property type="entry name" value="Winged helix' DNA-binding domain"/>
    <property type="match status" value="1"/>
</dbReference>
<protein>
    <submittedName>
        <fullName evidence="6">LysR family transcriptional regulator</fullName>
    </submittedName>
</protein>
<dbReference type="Gene3D" id="3.40.190.290">
    <property type="match status" value="1"/>
</dbReference>
<proteinExistence type="inferred from homology"/>
<dbReference type="Pfam" id="PF00126">
    <property type="entry name" value="HTH_1"/>
    <property type="match status" value="1"/>
</dbReference>
<evidence type="ECO:0000256" key="4">
    <source>
        <dbReference type="ARBA" id="ARBA00023163"/>
    </source>
</evidence>
<organism evidence="6 7">
    <name type="scientific">Vibrio ouci</name>
    <dbReference type="NCBI Taxonomy" id="2499078"/>
    <lineage>
        <taxon>Bacteria</taxon>
        <taxon>Pseudomonadati</taxon>
        <taxon>Pseudomonadota</taxon>
        <taxon>Gammaproteobacteria</taxon>
        <taxon>Vibrionales</taxon>
        <taxon>Vibrionaceae</taxon>
        <taxon>Vibrio</taxon>
    </lineage>
</organism>
<dbReference type="Gene3D" id="1.10.10.10">
    <property type="entry name" value="Winged helix-like DNA-binding domain superfamily/Winged helix DNA-binding domain"/>
    <property type="match status" value="1"/>
</dbReference>
<dbReference type="EMBL" id="SATR01000016">
    <property type="protein sequence ID" value="TFH91338.1"/>
    <property type="molecule type" value="Genomic_DNA"/>
</dbReference>